<evidence type="ECO:0000313" key="2">
    <source>
        <dbReference type="EMBL" id="KAF2534049.1"/>
    </source>
</evidence>
<protein>
    <submittedName>
        <fullName evidence="2">Uncharacterized protein</fullName>
    </submittedName>
</protein>
<dbReference type="AlphaFoldDB" id="A0A8S9FLU5"/>
<accession>A0A8S9FLU5</accession>
<feature type="compositionally biased region" description="Polar residues" evidence="1">
    <location>
        <begin position="21"/>
        <end position="33"/>
    </location>
</feature>
<reference evidence="2" key="1">
    <citation type="submission" date="2019-12" db="EMBL/GenBank/DDBJ databases">
        <title>Genome sequencing and annotation of Brassica cretica.</title>
        <authorList>
            <person name="Studholme D.J."/>
            <person name="Sarris P.F."/>
        </authorList>
    </citation>
    <scope>NUCLEOTIDE SEQUENCE</scope>
    <source>
        <strain evidence="2">PFS-102/07</strain>
        <tissue evidence="2">Leaf</tissue>
    </source>
</reference>
<organism evidence="2">
    <name type="scientific">Brassica cretica</name>
    <name type="common">Mustard</name>
    <dbReference type="NCBI Taxonomy" id="69181"/>
    <lineage>
        <taxon>Eukaryota</taxon>
        <taxon>Viridiplantae</taxon>
        <taxon>Streptophyta</taxon>
        <taxon>Embryophyta</taxon>
        <taxon>Tracheophyta</taxon>
        <taxon>Spermatophyta</taxon>
        <taxon>Magnoliopsida</taxon>
        <taxon>eudicotyledons</taxon>
        <taxon>Gunneridae</taxon>
        <taxon>Pentapetalae</taxon>
        <taxon>rosids</taxon>
        <taxon>malvids</taxon>
        <taxon>Brassicales</taxon>
        <taxon>Brassicaceae</taxon>
        <taxon>Brassiceae</taxon>
        <taxon>Brassica</taxon>
    </lineage>
</organism>
<proteinExistence type="predicted"/>
<dbReference type="EMBL" id="QGKY02002305">
    <property type="protein sequence ID" value="KAF2534049.1"/>
    <property type="molecule type" value="Genomic_DNA"/>
</dbReference>
<name>A0A8S9FLU5_BRACR</name>
<gene>
    <name evidence="2" type="ORF">F2Q70_00030549</name>
</gene>
<evidence type="ECO:0000256" key="1">
    <source>
        <dbReference type="SAM" id="MobiDB-lite"/>
    </source>
</evidence>
<feature type="region of interest" description="Disordered" evidence="1">
    <location>
        <begin position="1"/>
        <end position="33"/>
    </location>
</feature>
<sequence>MRRTLPISDPPRSGDLVNRPNEISSATSNLHSQSNRIVPQIRITLGKVDYPLKKGQPESKLAAFTGEDGDDTRVIASHTIQ</sequence>
<comment type="caution">
    <text evidence="2">The sequence shown here is derived from an EMBL/GenBank/DDBJ whole genome shotgun (WGS) entry which is preliminary data.</text>
</comment>